<gene>
    <name evidence="2" type="ORF">CYMTET_48499</name>
</gene>
<evidence type="ECO:0000256" key="1">
    <source>
        <dbReference type="SAM" id="MobiDB-lite"/>
    </source>
</evidence>
<keyword evidence="3" id="KW-1185">Reference proteome</keyword>
<feature type="compositionally biased region" description="Basic residues" evidence="1">
    <location>
        <begin position="126"/>
        <end position="135"/>
    </location>
</feature>
<dbReference type="Proteomes" id="UP001190700">
    <property type="component" value="Unassembled WGS sequence"/>
</dbReference>
<accession>A0AAE0EWQ9</accession>
<reference evidence="2 3" key="1">
    <citation type="journal article" date="2015" name="Genome Biol. Evol.">
        <title>Comparative Genomics of a Bacterivorous Green Alga Reveals Evolutionary Causalities and Consequences of Phago-Mixotrophic Mode of Nutrition.</title>
        <authorList>
            <person name="Burns J.A."/>
            <person name="Paasch A."/>
            <person name="Narechania A."/>
            <person name="Kim E."/>
        </authorList>
    </citation>
    <scope>NUCLEOTIDE SEQUENCE [LARGE SCALE GENOMIC DNA]</scope>
    <source>
        <strain evidence="2 3">PLY_AMNH</strain>
    </source>
</reference>
<feature type="region of interest" description="Disordered" evidence="1">
    <location>
        <begin position="89"/>
        <end position="141"/>
    </location>
</feature>
<feature type="region of interest" description="Disordered" evidence="1">
    <location>
        <begin position="1"/>
        <end position="21"/>
    </location>
</feature>
<comment type="caution">
    <text evidence="2">The sequence shown here is derived from an EMBL/GenBank/DDBJ whole genome shotgun (WGS) entry which is preliminary data.</text>
</comment>
<evidence type="ECO:0000313" key="2">
    <source>
        <dbReference type="EMBL" id="KAK3241765.1"/>
    </source>
</evidence>
<protein>
    <submittedName>
        <fullName evidence="2">Uncharacterized protein</fullName>
    </submittedName>
</protein>
<sequence>MGTHEPYMEQPRPNSYPKIHTPLNKENRGILQDTLLRTHDWTKTTELGGLTLTAKLAREEGDTQMARIAINRAGEMVQDILTQANKEAPKNAQFPKEVVNSASSSRETELLMKRQHRNKRNEAITKMRKAKKTKRQLRDAE</sequence>
<name>A0AAE0EWQ9_9CHLO</name>
<dbReference type="AlphaFoldDB" id="A0AAE0EWQ9"/>
<organism evidence="2 3">
    <name type="scientific">Cymbomonas tetramitiformis</name>
    <dbReference type="NCBI Taxonomy" id="36881"/>
    <lineage>
        <taxon>Eukaryota</taxon>
        <taxon>Viridiplantae</taxon>
        <taxon>Chlorophyta</taxon>
        <taxon>Pyramimonadophyceae</taxon>
        <taxon>Pyramimonadales</taxon>
        <taxon>Pyramimonadaceae</taxon>
        <taxon>Cymbomonas</taxon>
    </lineage>
</organism>
<dbReference type="EMBL" id="LGRX02033316">
    <property type="protein sequence ID" value="KAK3241765.1"/>
    <property type="molecule type" value="Genomic_DNA"/>
</dbReference>
<evidence type="ECO:0000313" key="3">
    <source>
        <dbReference type="Proteomes" id="UP001190700"/>
    </source>
</evidence>
<proteinExistence type="predicted"/>